<sequence>MDLSNATTPARWFHAHYKTSCLPVGSVDIFASFLIYFTTIYIHYTKMRPAVISLTIAAIGVSVVFLPADIPILSDFEWWTTPQLRSSVVYTCTSFSGADSLCRVVLHYRVSPAVANEDYRCTLLGAGAAAAVVAMRI</sequence>
<name>A0AAJ0B6G3_9PEZI</name>
<dbReference type="EMBL" id="MU839839">
    <property type="protein sequence ID" value="KAK1752551.1"/>
    <property type="molecule type" value="Genomic_DNA"/>
</dbReference>
<protein>
    <submittedName>
        <fullName evidence="2">Uncharacterized protein</fullName>
    </submittedName>
</protein>
<dbReference type="Proteomes" id="UP001239445">
    <property type="component" value="Unassembled WGS sequence"/>
</dbReference>
<keyword evidence="1" id="KW-0812">Transmembrane</keyword>
<reference evidence="2" key="1">
    <citation type="submission" date="2023-06" db="EMBL/GenBank/DDBJ databases">
        <title>Genome-scale phylogeny and comparative genomics of the fungal order Sordariales.</title>
        <authorList>
            <consortium name="Lawrence Berkeley National Laboratory"/>
            <person name="Hensen N."/>
            <person name="Bonometti L."/>
            <person name="Westerberg I."/>
            <person name="Brannstrom I.O."/>
            <person name="Guillou S."/>
            <person name="Cros-Aarteil S."/>
            <person name="Calhoun S."/>
            <person name="Haridas S."/>
            <person name="Kuo A."/>
            <person name="Mondo S."/>
            <person name="Pangilinan J."/>
            <person name="Riley R."/>
            <person name="Labutti K."/>
            <person name="Andreopoulos B."/>
            <person name="Lipzen A."/>
            <person name="Chen C."/>
            <person name="Yanf M."/>
            <person name="Daum C."/>
            <person name="Ng V."/>
            <person name="Clum A."/>
            <person name="Steindorff A."/>
            <person name="Ohm R."/>
            <person name="Martin F."/>
            <person name="Silar P."/>
            <person name="Natvig D."/>
            <person name="Lalanne C."/>
            <person name="Gautier V."/>
            <person name="Ament-Velasquez S.L."/>
            <person name="Kruys A."/>
            <person name="Hutchinson M.I."/>
            <person name="Powell A.J."/>
            <person name="Barry K."/>
            <person name="Miller A.N."/>
            <person name="Grigoriev I.V."/>
            <person name="Debuchy R."/>
            <person name="Gladieux P."/>
            <person name="Thoren M.H."/>
            <person name="Johannesson H."/>
        </authorList>
    </citation>
    <scope>NUCLEOTIDE SEQUENCE</scope>
    <source>
        <strain evidence="2">PSN4</strain>
    </source>
</reference>
<feature type="transmembrane region" description="Helical" evidence="1">
    <location>
        <begin position="50"/>
        <end position="68"/>
    </location>
</feature>
<evidence type="ECO:0000313" key="3">
    <source>
        <dbReference type="Proteomes" id="UP001239445"/>
    </source>
</evidence>
<accession>A0AAJ0B6G3</accession>
<organism evidence="2 3">
    <name type="scientific">Echria macrotheca</name>
    <dbReference type="NCBI Taxonomy" id="438768"/>
    <lineage>
        <taxon>Eukaryota</taxon>
        <taxon>Fungi</taxon>
        <taxon>Dikarya</taxon>
        <taxon>Ascomycota</taxon>
        <taxon>Pezizomycotina</taxon>
        <taxon>Sordariomycetes</taxon>
        <taxon>Sordariomycetidae</taxon>
        <taxon>Sordariales</taxon>
        <taxon>Schizotheciaceae</taxon>
        <taxon>Echria</taxon>
    </lineage>
</organism>
<evidence type="ECO:0000256" key="1">
    <source>
        <dbReference type="SAM" id="Phobius"/>
    </source>
</evidence>
<dbReference type="AlphaFoldDB" id="A0AAJ0B6G3"/>
<proteinExistence type="predicted"/>
<gene>
    <name evidence="2" type="ORF">QBC47DRAFT_388810</name>
</gene>
<keyword evidence="1" id="KW-1133">Transmembrane helix</keyword>
<keyword evidence="3" id="KW-1185">Reference proteome</keyword>
<comment type="caution">
    <text evidence="2">The sequence shown here is derived from an EMBL/GenBank/DDBJ whole genome shotgun (WGS) entry which is preliminary data.</text>
</comment>
<feature type="transmembrane region" description="Helical" evidence="1">
    <location>
        <begin position="21"/>
        <end position="44"/>
    </location>
</feature>
<keyword evidence="1" id="KW-0472">Membrane</keyword>
<evidence type="ECO:0000313" key="2">
    <source>
        <dbReference type="EMBL" id="KAK1752551.1"/>
    </source>
</evidence>